<sequence length="89" mass="10303">MTDEPHPIAWSPRAKRALQRLPERVSLAVIEFVYGPLADNPRRVGKAPRLDMEGLHSARRGDYRVIYRIDDGRVTIVAIDHRSDIYRPR</sequence>
<accession>A0ABX0SGL8</accession>
<dbReference type="Proteomes" id="UP000749311">
    <property type="component" value="Unassembled WGS sequence"/>
</dbReference>
<reference evidence="3 4" key="1">
    <citation type="submission" date="2020-02" db="EMBL/GenBank/DDBJ databases">
        <title>Sequencing the genomes of 1000 actinobacteria strains.</title>
        <authorList>
            <person name="Klenk H.-P."/>
        </authorList>
    </citation>
    <scope>NUCLEOTIDE SEQUENCE [LARGE SCALE GENOMIC DNA]</scope>
    <source>
        <strain evidence="3 4">DSM 19609</strain>
    </source>
</reference>
<evidence type="ECO:0000313" key="4">
    <source>
        <dbReference type="Proteomes" id="UP000749311"/>
    </source>
</evidence>
<evidence type="ECO:0000313" key="3">
    <source>
        <dbReference type="EMBL" id="NIH56483.1"/>
    </source>
</evidence>
<dbReference type="EMBL" id="JAAMOZ010000001">
    <property type="protein sequence ID" value="NIH56483.1"/>
    <property type="molecule type" value="Genomic_DNA"/>
</dbReference>
<keyword evidence="3" id="KW-0255">Endonuclease</keyword>
<dbReference type="GO" id="GO:0004519">
    <property type="term" value="F:endonuclease activity"/>
    <property type="evidence" value="ECO:0007669"/>
    <property type="project" value="UniProtKB-KW"/>
</dbReference>
<evidence type="ECO:0000256" key="1">
    <source>
        <dbReference type="ARBA" id="ARBA00006226"/>
    </source>
</evidence>
<proteinExistence type="inferred from homology"/>
<comment type="similarity">
    <text evidence="1">Belongs to the RelE toxin family.</text>
</comment>
<keyword evidence="3" id="KW-0378">Hydrolase</keyword>
<dbReference type="PANTHER" id="PTHR35601">
    <property type="entry name" value="TOXIN RELE"/>
    <property type="match status" value="1"/>
</dbReference>
<evidence type="ECO:0000256" key="2">
    <source>
        <dbReference type="ARBA" id="ARBA00022649"/>
    </source>
</evidence>
<keyword evidence="3" id="KW-0540">Nuclease</keyword>
<dbReference type="SUPFAM" id="SSF143011">
    <property type="entry name" value="RelE-like"/>
    <property type="match status" value="1"/>
</dbReference>
<dbReference type="InterPro" id="IPR035093">
    <property type="entry name" value="RelE/ParE_toxin_dom_sf"/>
</dbReference>
<comment type="caution">
    <text evidence="3">The sequence shown here is derived from an EMBL/GenBank/DDBJ whole genome shotgun (WGS) entry which is preliminary data.</text>
</comment>
<keyword evidence="4" id="KW-1185">Reference proteome</keyword>
<dbReference type="Pfam" id="PF05016">
    <property type="entry name" value="ParE_toxin"/>
    <property type="match status" value="1"/>
</dbReference>
<name>A0ABX0SGL8_9ACTN</name>
<dbReference type="RefSeq" id="WP_341770043.1">
    <property type="nucleotide sequence ID" value="NZ_BAAAOO010000015.1"/>
</dbReference>
<dbReference type="Gene3D" id="3.30.2310.20">
    <property type="entry name" value="RelE-like"/>
    <property type="match status" value="1"/>
</dbReference>
<organism evidence="3 4">
    <name type="scientific">Brooklawnia cerclae</name>
    <dbReference type="NCBI Taxonomy" id="349934"/>
    <lineage>
        <taxon>Bacteria</taxon>
        <taxon>Bacillati</taxon>
        <taxon>Actinomycetota</taxon>
        <taxon>Actinomycetes</taxon>
        <taxon>Propionibacteriales</taxon>
        <taxon>Propionibacteriaceae</taxon>
        <taxon>Brooklawnia</taxon>
    </lineage>
</organism>
<gene>
    <name evidence="3" type="ORF">FB473_001128</name>
</gene>
<dbReference type="InterPro" id="IPR007712">
    <property type="entry name" value="RelE/ParE_toxin"/>
</dbReference>
<keyword evidence="2" id="KW-1277">Toxin-antitoxin system</keyword>
<dbReference type="PANTHER" id="PTHR35601:SF1">
    <property type="entry name" value="TOXIN RELE"/>
    <property type="match status" value="1"/>
</dbReference>
<protein>
    <submittedName>
        <fullName evidence="3">mRNA-degrading endonuclease RelE of RelBE toxin-antitoxin system</fullName>
    </submittedName>
</protein>